<dbReference type="InterPro" id="IPR036165">
    <property type="entry name" value="YefM-like_sf"/>
</dbReference>
<evidence type="ECO:0000313" key="3">
    <source>
        <dbReference type="Proteomes" id="UP000760480"/>
    </source>
</evidence>
<comment type="similarity">
    <text evidence="1">Belongs to the phD/YefM antitoxin family.</text>
</comment>
<comment type="caution">
    <text evidence="2">The sequence shown here is derived from an EMBL/GenBank/DDBJ whole genome shotgun (WGS) entry which is preliminary data.</text>
</comment>
<evidence type="ECO:0000256" key="1">
    <source>
        <dbReference type="ARBA" id="ARBA00009981"/>
    </source>
</evidence>
<protein>
    <submittedName>
        <fullName evidence="2">Type II toxin-antitoxin system Phd/YefM family antitoxin</fullName>
    </submittedName>
</protein>
<keyword evidence="3" id="KW-1185">Reference proteome</keyword>
<gene>
    <name evidence="2" type="ORF">E4P82_08225</name>
</gene>
<dbReference type="RefSeq" id="WP_169248444.1">
    <property type="nucleotide sequence ID" value="NZ_SPMZ01000022.1"/>
</dbReference>
<dbReference type="EMBL" id="SPMZ01000022">
    <property type="protein sequence ID" value="NMQ19184.1"/>
    <property type="molecule type" value="Genomic_DNA"/>
</dbReference>
<name>A0ABX1TM93_9GAMM</name>
<dbReference type="SUPFAM" id="SSF143120">
    <property type="entry name" value="YefM-like"/>
    <property type="match status" value="1"/>
</dbReference>
<proteinExistence type="inferred from homology"/>
<organism evidence="2 3">
    <name type="scientific">Candidatus Competibacter phosphatis</name>
    <dbReference type="NCBI Taxonomy" id="221280"/>
    <lineage>
        <taxon>Bacteria</taxon>
        <taxon>Pseudomonadati</taxon>
        <taxon>Pseudomonadota</taxon>
        <taxon>Gammaproteobacteria</taxon>
        <taxon>Candidatus Competibacteraceae</taxon>
        <taxon>Candidatus Competibacter</taxon>
    </lineage>
</organism>
<evidence type="ECO:0000313" key="2">
    <source>
        <dbReference type="EMBL" id="NMQ19184.1"/>
    </source>
</evidence>
<accession>A0ABX1TM93</accession>
<dbReference type="Proteomes" id="UP000760480">
    <property type="component" value="Unassembled WGS sequence"/>
</dbReference>
<reference evidence="2 3" key="1">
    <citation type="submission" date="2019-03" db="EMBL/GenBank/DDBJ databases">
        <title>Metabolic reconstructions from genomes of highly enriched 'Candidatus Accumulibacter' and 'Candidatus Competibacter' bioreactor populations.</title>
        <authorList>
            <person name="Annavajhala M.K."/>
            <person name="Welles L."/>
            <person name="Abbas B."/>
            <person name="Sorokin D."/>
            <person name="Park H."/>
            <person name="Van Loosdrecht M."/>
            <person name="Chandran K."/>
        </authorList>
    </citation>
    <scope>NUCLEOTIDE SEQUENCE [LARGE SCALE GENOMIC DNA]</scope>
    <source>
        <strain evidence="2 3">SBR_G</strain>
    </source>
</reference>
<sequence length="93" mass="10109">MTIQTITATEAARAFSELLNRVRYAHQSFVILRGGERVARIEPASAPTAPTGAELDRLLADAIPHLGMEEAACFDADIRAARAQLDGSERSWD</sequence>